<evidence type="ECO:0000313" key="1">
    <source>
        <dbReference type="EMBL" id="MRX78153.1"/>
    </source>
</evidence>
<dbReference type="Proteomes" id="UP000487757">
    <property type="component" value="Unassembled WGS sequence"/>
</dbReference>
<accession>A0A7K0G2W4</accession>
<organism evidence="1 2">
    <name type="scientific">Pedobacter petrophilus</name>
    <dbReference type="NCBI Taxonomy" id="1908241"/>
    <lineage>
        <taxon>Bacteria</taxon>
        <taxon>Pseudomonadati</taxon>
        <taxon>Bacteroidota</taxon>
        <taxon>Sphingobacteriia</taxon>
        <taxon>Sphingobacteriales</taxon>
        <taxon>Sphingobacteriaceae</taxon>
        <taxon>Pedobacter</taxon>
    </lineage>
</organism>
<proteinExistence type="predicted"/>
<dbReference type="RefSeq" id="WP_154282563.1">
    <property type="nucleotide sequence ID" value="NZ_JBHUJQ010000001.1"/>
</dbReference>
<name>A0A7K0G2W4_9SPHI</name>
<reference evidence="1 2" key="1">
    <citation type="submission" date="2019-11" db="EMBL/GenBank/DDBJ databases">
        <title>Pedobacter petrophilus genome.</title>
        <authorList>
            <person name="Feldbauer M.J."/>
            <person name="Newman J.D."/>
        </authorList>
    </citation>
    <scope>NUCLEOTIDE SEQUENCE [LARGE SCALE GENOMIC DNA]</scope>
    <source>
        <strain evidence="1 2">LMG 29686</strain>
    </source>
</reference>
<sequence length="83" mass="9465">MKRKTTTTQGLLISIIDANLNIEAIENSELVLISKAAHEYSETSIPEFFKFNYFQYLGAYIAQHEVITTAVTERLTILRTLNI</sequence>
<keyword evidence="2" id="KW-1185">Reference proteome</keyword>
<comment type="caution">
    <text evidence="1">The sequence shown here is derived from an EMBL/GenBank/DDBJ whole genome shotgun (WGS) entry which is preliminary data.</text>
</comment>
<evidence type="ECO:0000313" key="2">
    <source>
        <dbReference type="Proteomes" id="UP000487757"/>
    </source>
</evidence>
<dbReference type="EMBL" id="WKKH01000041">
    <property type="protein sequence ID" value="MRX78153.1"/>
    <property type="molecule type" value="Genomic_DNA"/>
</dbReference>
<protein>
    <submittedName>
        <fullName evidence="1">Uncharacterized protein</fullName>
    </submittedName>
</protein>
<gene>
    <name evidence="1" type="ORF">GJU39_18905</name>
</gene>
<dbReference type="AlphaFoldDB" id="A0A7K0G2W4"/>